<dbReference type="EMBL" id="KZ288231">
    <property type="protein sequence ID" value="PBC31566.1"/>
    <property type="molecule type" value="Genomic_DNA"/>
</dbReference>
<reference evidence="8 9" key="1">
    <citation type="submission" date="2014-07" db="EMBL/GenBank/DDBJ databases">
        <title>Genomic and transcriptomic analysis on Apis cerana provide comprehensive insights into honey bee biology.</title>
        <authorList>
            <person name="Diao Q."/>
            <person name="Sun L."/>
            <person name="Zheng H."/>
            <person name="Zheng H."/>
            <person name="Xu S."/>
            <person name="Wang S."/>
            <person name="Zeng Z."/>
            <person name="Hu F."/>
            <person name="Su S."/>
            <person name="Wu J."/>
        </authorList>
    </citation>
    <scope>NUCLEOTIDE SEQUENCE [LARGE SCALE GENOMIC DNA]</scope>
    <source>
        <tissue evidence="8">Pupae without intestine</tissue>
    </source>
</reference>
<name>A0A2A3EK44_APICC</name>
<dbReference type="Pfam" id="PF02078">
    <property type="entry name" value="Synapsin"/>
    <property type="match status" value="1"/>
</dbReference>
<feature type="compositionally biased region" description="Polar residues" evidence="6">
    <location>
        <begin position="784"/>
        <end position="798"/>
    </location>
</feature>
<sequence>MIKRLQRLRRNTSMYSFRDHVNDHVDTRRSSFYHFTWILNKRRKEAPFGPRGVDATVRACASLFHGVFAHCIPGAYSKVDQKKPSSARIDSSHLLELDLGYIDWSWDVSIHRSLHSQYLNKRFLLPHLSYFILSFRITLRSTVIPQTRQGNATSRSNIVERRDHDETTSFPVTAAFSRKRQTGGERTVSTPTKTPTKAEFCGFREEDEVGVKPARLPAAAVAPNTVVQLLHPATFHSPAFDSPSPPIRSVRSLDERTDCHYHDHDHSLSSRFSSGDLSSELDDEPSTDSGLASMARDSSSQSYQAVPERPLQSQPTPVPPASQPPVPGAPPPGPPQPVGGDLSLNLRPGSRTTSAPSSPAKTRESLLQRVQSLTGAARDQVGFSTINYGEVRKAEELIVPILIVNQGASILGAAVSGATRGPSYNKDRCFTLLVIDDQNTDWSKYFRGRRLHGDYEIRVEQAEFRELSLTASETGTVVSMAVYRNGTKVIRSFKPDFVLIRQNLKDAGEDYKNLLLGLMYGGVPSVNNLTAIYNFQDKPWVFAHLLGLQRRLGKDNFPLIEQTYYPNHREMVSASRYPVVVKLGHAHGGVGKARAETNQEFLDLASLAALANAYCTSEPYVDTKYDVHVQKIGNNYKAFMRKSISGNWKSNTGSAMLEQLAVSERHRAWVDQVAQLFGGLDICAIELLVGKDGREYIIEVNDSALSLMGDSQEEDRRHIADLVTAKMQAFCRPPSVLTKTTSRGSMSGSSQATSPVEDRAVPPTAPLGSHGSMGSMASIGSLGSVGSTTAVAGDVTTSDSHHQLQRRDSQASQSSTVSSAPSVGRRQDEAPTSRVPFHRQGSQSQSEDTEDTMKNLRKTFAGIFGDIFYVFDVLFSIYIVG</sequence>
<comment type="subcellular location">
    <subcellularLocation>
        <location evidence="4">Synapse</location>
    </subcellularLocation>
</comment>
<dbReference type="FunFam" id="3.40.50.20:FF:000008">
    <property type="entry name" value="Synapsin III"/>
    <property type="match status" value="1"/>
</dbReference>
<dbReference type="InterPro" id="IPR011761">
    <property type="entry name" value="ATP-grasp"/>
</dbReference>
<keyword evidence="2" id="KW-0597">Phosphoprotein</keyword>
<organism evidence="8 9">
    <name type="scientific">Apis cerana cerana</name>
    <name type="common">Oriental honeybee</name>
    <dbReference type="NCBI Taxonomy" id="94128"/>
    <lineage>
        <taxon>Eukaryota</taxon>
        <taxon>Metazoa</taxon>
        <taxon>Ecdysozoa</taxon>
        <taxon>Arthropoda</taxon>
        <taxon>Hexapoda</taxon>
        <taxon>Insecta</taxon>
        <taxon>Pterygota</taxon>
        <taxon>Neoptera</taxon>
        <taxon>Endopterygota</taxon>
        <taxon>Hymenoptera</taxon>
        <taxon>Apocrita</taxon>
        <taxon>Aculeata</taxon>
        <taxon>Apoidea</taxon>
        <taxon>Anthophila</taxon>
        <taxon>Apidae</taxon>
        <taxon>Apis</taxon>
    </lineage>
</organism>
<dbReference type="SUPFAM" id="SSF52440">
    <property type="entry name" value="PreATP-grasp domain"/>
    <property type="match status" value="1"/>
</dbReference>
<dbReference type="FunFam" id="3.30.470.20:FF:000059">
    <property type="entry name" value="Synapsin-3"/>
    <property type="match status" value="1"/>
</dbReference>
<accession>A0A2A3EK44</accession>
<feature type="compositionally biased region" description="Polar residues" evidence="6">
    <location>
        <begin position="350"/>
        <end position="360"/>
    </location>
</feature>
<dbReference type="PANTHER" id="PTHR10841">
    <property type="entry name" value="SYNAPSIN"/>
    <property type="match status" value="1"/>
</dbReference>
<dbReference type="OrthoDB" id="10249572at2759"/>
<dbReference type="GO" id="GO:0030672">
    <property type="term" value="C:synaptic vesicle membrane"/>
    <property type="evidence" value="ECO:0007669"/>
    <property type="project" value="TreeGrafter"/>
</dbReference>
<evidence type="ECO:0000256" key="4">
    <source>
        <dbReference type="ARBA" id="ARBA00034103"/>
    </source>
</evidence>
<evidence type="ECO:0000313" key="9">
    <source>
        <dbReference type="Proteomes" id="UP000242457"/>
    </source>
</evidence>
<feature type="compositionally biased region" description="Low complexity" evidence="6">
    <location>
        <begin position="269"/>
        <end position="278"/>
    </location>
</feature>
<dbReference type="GO" id="GO:0007269">
    <property type="term" value="P:neurotransmitter secretion"/>
    <property type="evidence" value="ECO:0007669"/>
    <property type="project" value="InterPro"/>
</dbReference>
<evidence type="ECO:0000256" key="3">
    <source>
        <dbReference type="ARBA" id="ARBA00023018"/>
    </source>
</evidence>
<feature type="compositionally biased region" description="Pro residues" evidence="6">
    <location>
        <begin position="316"/>
        <end position="337"/>
    </location>
</feature>
<evidence type="ECO:0000256" key="2">
    <source>
        <dbReference type="ARBA" id="ARBA00022553"/>
    </source>
</evidence>
<dbReference type="SUPFAM" id="SSF56059">
    <property type="entry name" value="Glutathione synthetase ATP-binding domain-like"/>
    <property type="match status" value="1"/>
</dbReference>
<evidence type="ECO:0000256" key="1">
    <source>
        <dbReference type="ARBA" id="ARBA00008243"/>
    </source>
</evidence>
<dbReference type="InterPro" id="IPR020897">
    <property type="entry name" value="Synapsin_pre-ATP-grasp_dom"/>
</dbReference>
<proteinExistence type="inferred from homology"/>
<feature type="compositionally biased region" description="Low complexity" evidence="6">
    <location>
        <begin position="810"/>
        <end position="823"/>
    </location>
</feature>
<dbReference type="STRING" id="94128.A0A2A3EK44"/>
<evidence type="ECO:0000256" key="6">
    <source>
        <dbReference type="SAM" id="MobiDB-lite"/>
    </source>
</evidence>
<keyword evidence="9" id="KW-1185">Reference proteome</keyword>
<dbReference type="Gene3D" id="3.40.50.20">
    <property type="match status" value="1"/>
</dbReference>
<dbReference type="Proteomes" id="UP000242457">
    <property type="component" value="Unassembled WGS sequence"/>
</dbReference>
<dbReference type="InterPro" id="IPR013815">
    <property type="entry name" value="ATP_grasp_subdomain_1"/>
</dbReference>
<feature type="domain" description="ATP-grasp" evidence="7">
    <location>
        <begin position="549"/>
        <end position="728"/>
    </location>
</feature>
<protein>
    <submittedName>
        <fullName evidence="8">Synapsin</fullName>
    </submittedName>
</protein>
<feature type="region of interest" description="Disordered" evidence="6">
    <location>
        <begin position="261"/>
        <end position="366"/>
    </location>
</feature>
<dbReference type="PRINTS" id="PR01368">
    <property type="entry name" value="SYNAPSIN"/>
</dbReference>
<dbReference type="Gene3D" id="3.30.470.20">
    <property type="entry name" value="ATP-grasp fold, B domain"/>
    <property type="match status" value="1"/>
</dbReference>
<dbReference type="GO" id="GO:0005524">
    <property type="term" value="F:ATP binding"/>
    <property type="evidence" value="ECO:0007669"/>
    <property type="project" value="UniProtKB-UniRule"/>
</dbReference>
<evidence type="ECO:0000256" key="5">
    <source>
        <dbReference type="PROSITE-ProRule" id="PRU00409"/>
    </source>
</evidence>
<dbReference type="InterPro" id="IPR016185">
    <property type="entry name" value="PreATP-grasp_dom_sf"/>
</dbReference>
<keyword evidence="5" id="KW-0067">ATP-binding</keyword>
<gene>
    <name evidence="8" type="ORF">APICC_09782</name>
</gene>
<keyword evidence="3" id="KW-0770">Synapse</keyword>
<feature type="region of interest" description="Disordered" evidence="6">
    <location>
        <begin position="734"/>
        <end position="851"/>
    </location>
</feature>
<evidence type="ECO:0000259" key="7">
    <source>
        <dbReference type="PROSITE" id="PS50975"/>
    </source>
</evidence>
<feature type="compositionally biased region" description="Basic and acidic residues" evidence="6">
    <location>
        <begin position="799"/>
        <end position="809"/>
    </location>
</feature>
<dbReference type="PROSITE" id="PS50975">
    <property type="entry name" value="ATP_GRASP"/>
    <property type="match status" value="1"/>
</dbReference>
<dbReference type="InterPro" id="IPR020898">
    <property type="entry name" value="Synapsin_ATP-bd_dom"/>
</dbReference>
<dbReference type="Pfam" id="PF02750">
    <property type="entry name" value="Synapsin_C"/>
    <property type="match status" value="1"/>
</dbReference>
<dbReference type="PANTHER" id="PTHR10841:SF17">
    <property type="entry name" value="SYNAPSIN"/>
    <property type="match status" value="1"/>
</dbReference>
<feature type="compositionally biased region" description="Polar residues" evidence="6">
    <location>
        <begin position="737"/>
        <end position="754"/>
    </location>
</feature>
<dbReference type="Gene3D" id="3.30.1490.20">
    <property type="entry name" value="ATP-grasp fold, A domain"/>
    <property type="match status" value="1"/>
</dbReference>
<evidence type="ECO:0000313" key="8">
    <source>
        <dbReference type="EMBL" id="PBC31566.1"/>
    </source>
</evidence>
<dbReference type="InterPro" id="IPR001359">
    <property type="entry name" value="Synapsin"/>
</dbReference>
<keyword evidence="5" id="KW-0547">Nucleotide-binding</keyword>
<dbReference type="AlphaFoldDB" id="A0A2A3EK44"/>
<dbReference type="GO" id="GO:0046872">
    <property type="term" value="F:metal ion binding"/>
    <property type="evidence" value="ECO:0007669"/>
    <property type="project" value="InterPro"/>
</dbReference>
<comment type="similarity">
    <text evidence="1">Belongs to the synapsin family.</text>
</comment>